<keyword evidence="6" id="KW-1185">Reference proteome</keyword>
<dbReference type="InterPro" id="IPR001610">
    <property type="entry name" value="PAC"/>
</dbReference>
<dbReference type="PROSITE" id="PS50887">
    <property type="entry name" value="GGDEF"/>
    <property type="match status" value="1"/>
</dbReference>
<dbReference type="Gene3D" id="3.30.70.270">
    <property type="match status" value="1"/>
</dbReference>
<dbReference type="SMART" id="SM00086">
    <property type="entry name" value="PAC"/>
    <property type="match status" value="1"/>
</dbReference>
<dbReference type="CDD" id="cd01949">
    <property type="entry name" value="GGDEF"/>
    <property type="match status" value="1"/>
</dbReference>
<dbReference type="InterPro" id="IPR029787">
    <property type="entry name" value="Nucleotide_cyclase"/>
</dbReference>
<dbReference type="Pfam" id="PF00563">
    <property type="entry name" value="EAL"/>
    <property type="match status" value="1"/>
</dbReference>
<dbReference type="PANTHER" id="PTHR44757:SF2">
    <property type="entry name" value="BIOFILM ARCHITECTURE MAINTENANCE PROTEIN MBAA"/>
    <property type="match status" value="1"/>
</dbReference>
<evidence type="ECO:0000259" key="4">
    <source>
        <dbReference type="PROSITE" id="PS50887"/>
    </source>
</evidence>
<dbReference type="SMART" id="SM00267">
    <property type="entry name" value="GGDEF"/>
    <property type="match status" value="1"/>
</dbReference>
<dbReference type="InterPro" id="IPR035965">
    <property type="entry name" value="PAS-like_dom_sf"/>
</dbReference>
<dbReference type="PROSITE" id="PS50113">
    <property type="entry name" value="PAC"/>
    <property type="match status" value="1"/>
</dbReference>
<evidence type="ECO:0000259" key="2">
    <source>
        <dbReference type="PROSITE" id="PS50113"/>
    </source>
</evidence>
<dbReference type="InterPro" id="IPR000014">
    <property type="entry name" value="PAS"/>
</dbReference>
<name>A0ABU1PBK5_9BURK</name>
<dbReference type="EMBL" id="JAVDSJ010000002">
    <property type="protein sequence ID" value="MDR6583314.1"/>
    <property type="molecule type" value="Genomic_DNA"/>
</dbReference>
<organism evidence="5 6">
    <name type="scientific">Herbaspirillum frisingense</name>
    <dbReference type="NCBI Taxonomy" id="92645"/>
    <lineage>
        <taxon>Bacteria</taxon>
        <taxon>Pseudomonadati</taxon>
        <taxon>Pseudomonadota</taxon>
        <taxon>Betaproteobacteria</taxon>
        <taxon>Burkholderiales</taxon>
        <taxon>Oxalobacteraceae</taxon>
        <taxon>Herbaspirillum</taxon>
    </lineage>
</organism>
<sequence length="570" mass="63583">MSQQNDLIEFGSENAYRLLVQRIKDYAIYMLRPDGVVASWNAGAQRFKGYTADEIIGQHYSVFYEEPDRLAGLPASNLALALREGKFEDEGWRVRKDGSRFWAHVVIDPIYQENGRLLGFAKITRDRTEQLETNEKILFMARHDAMTGLPNRVHFLERLDEAMFTLHAGEQQVAVVSIDLDGFKEINDAFGHGVGDQLLSELGKRLKNTVGEGETVARFGGDEFVAFKVFRQQRHLADFISRLQRALTTMLHLAQTDIIPGASLGVAMFPGDAADRAQLLNNADLAMYRAKKSMDEKICFYEANMDEASRARRAMARDIWTALERGEFFLNYQIQRAVSCDEITGYEVLLRWQHPVQGLIPPAVFIPVAEECGAIGAIGDWVLEHACREAAQWNLQPRIAVNLSALQLSNAGLVEKVRSVLAATGLPPQRLELEVTETAIIADRERALYLLQQLKAMGVTIAMDDFGSGYSSLETLRSFPFDKIKLDRSFISELETSQQAKAFVRAILALGHSLNVAVLAEGVETEAQRAILEQEGCQEGQGYLFGRPALLSALGELAQAVPPHEVPRRA</sequence>
<dbReference type="NCBIfam" id="TIGR00254">
    <property type="entry name" value="GGDEF"/>
    <property type="match status" value="1"/>
</dbReference>
<dbReference type="CDD" id="cd00130">
    <property type="entry name" value="PAS"/>
    <property type="match status" value="1"/>
</dbReference>
<evidence type="ECO:0000313" key="6">
    <source>
        <dbReference type="Proteomes" id="UP001260715"/>
    </source>
</evidence>
<dbReference type="SUPFAM" id="SSF141868">
    <property type="entry name" value="EAL domain-like"/>
    <property type="match status" value="1"/>
</dbReference>
<dbReference type="SMART" id="SM00052">
    <property type="entry name" value="EAL"/>
    <property type="match status" value="1"/>
</dbReference>
<dbReference type="InterPro" id="IPR000160">
    <property type="entry name" value="GGDEF_dom"/>
</dbReference>
<dbReference type="Proteomes" id="UP001260715">
    <property type="component" value="Unassembled WGS sequence"/>
</dbReference>
<dbReference type="InterPro" id="IPR043128">
    <property type="entry name" value="Rev_trsase/Diguanyl_cyclase"/>
</dbReference>
<dbReference type="InterPro" id="IPR000700">
    <property type="entry name" value="PAS-assoc_C"/>
</dbReference>
<dbReference type="CDD" id="cd01948">
    <property type="entry name" value="EAL"/>
    <property type="match status" value="1"/>
</dbReference>
<gene>
    <name evidence="5" type="ORF">J2W50_001512</name>
</gene>
<protein>
    <submittedName>
        <fullName evidence="5">Diguanylate cyclase (GGDEF)-like protein/PAS domain S-box-containing protein</fullName>
    </submittedName>
</protein>
<feature type="domain" description="PAS" evidence="1">
    <location>
        <begin position="12"/>
        <end position="85"/>
    </location>
</feature>
<dbReference type="Pfam" id="PF13426">
    <property type="entry name" value="PAS_9"/>
    <property type="match status" value="1"/>
</dbReference>
<evidence type="ECO:0000259" key="1">
    <source>
        <dbReference type="PROSITE" id="PS50112"/>
    </source>
</evidence>
<dbReference type="Pfam" id="PF00990">
    <property type="entry name" value="GGDEF"/>
    <property type="match status" value="1"/>
</dbReference>
<dbReference type="NCBIfam" id="TIGR00229">
    <property type="entry name" value="sensory_box"/>
    <property type="match status" value="1"/>
</dbReference>
<accession>A0ABU1PBK5</accession>
<feature type="domain" description="EAL" evidence="3">
    <location>
        <begin position="312"/>
        <end position="562"/>
    </location>
</feature>
<dbReference type="PROSITE" id="PS50883">
    <property type="entry name" value="EAL"/>
    <property type="match status" value="1"/>
</dbReference>
<dbReference type="SUPFAM" id="SSF55785">
    <property type="entry name" value="PYP-like sensor domain (PAS domain)"/>
    <property type="match status" value="1"/>
</dbReference>
<dbReference type="InterPro" id="IPR035919">
    <property type="entry name" value="EAL_sf"/>
</dbReference>
<feature type="domain" description="GGDEF" evidence="4">
    <location>
        <begin position="171"/>
        <end position="303"/>
    </location>
</feature>
<dbReference type="PANTHER" id="PTHR44757">
    <property type="entry name" value="DIGUANYLATE CYCLASE DGCP"/>
    <property type="match status" value="1"/>
</dbReference>
<dbReference type="Gene3D" id="3.30.450.20">
    <property type="entry name" value="PAS domain"/>
    <property type="match status" value="1"/>
</dbReference>
<dbReference type="SUPFAM" id="SSF55073">
    <property type="entry name" value="Nucleotide cyclase"/>
    <property type="match status" value="1"/>
</dbReference>
<dbReference type="PROSITE" id="PS50112">
    <property type="entry name" value="PAS"/>
    <property type="match status" value="1"/>
</dbReference>
<reference evidence="5 6" key="1">
    <citation type="submission" date="2023-07" db="EMBL/GenBank/DDBJ databases">
        <title>Sorghum-associated microbial communities from plants grown in Nebraska, USA.</title>
        <authorList>
            <person name="Schachtman D."/>
        </authorList>
    </citation>
    <scope>NUCLEOTIDE SEQUENCE [LARGE SCALE GENOMIC DNA]</scope>
    <source>
        <strain evidence="5 6">596</strain>
    </source>
</reference>
<feature type="domain" description="PAC" evidence="2">
    <location>
        <begin position="87"/>
        <end position="139"/>
    </location>
</feature>
<dbReference type="RefSeq" id="WP_102662261.1">
    <property type="nucleotide sequence ID" value="NZ_JAVDSJ010000002.1"/>
</dbReference>
<comment type="caution">
    <text evidence="5">The sequence shown here is derived from an EMBL/GenBank/DDBJ whole genome shotgun (WGS) entry which is preliminary data.</text>
</comment>
<dbReference type="Gene3D" id="3.20.20.450">
    <property type="entry name" value="EAL domain"/>
    <property type="match status" value="1"/>
</dbReference>
<dbReference type="InterPro" id="IPR052155">
    <property type="entry name" value="Biofilm_reg_signaling"/>
</dbReference>
<dbReference type="InterPro" id="IPR001633">
    <property type="entry name" value="EAL_dom"/>
</dbReference>
<evidence type="ECO:0000313" key="5">
    <source>
        <dbReference type="EMBL" id="MDR6583314.1"/>
    </source>
</evidence>
<evidence type="ECO:0000259" key="3">
    <source>
        <dbReference type="PROSITE" id="PS50883"/>
    </source>
</evidence>
<proteinExistence type="predicted"/>